<dbReference type="Proteomes" id="UP001163046">
    <property type="component" value="Unassembled WGS sequence"/>
</dbReference>
<organism evidence="2 3">
    <name type="scientific">Desmophyllum pertusum</name>
    <dbReference type="NCBI Taxonomy" id="174260"/>
    <lineage>
        <taxon>Eukaryota</taxon>
        <taxon>Metazoa</taxon>
        <taxon>Cnidaria</taxon>
        <taxon>Anthozoa</taxon>
        <taxon>Hexacorallia</taxon>
        <taxon>Scleractinia</taxon>
        <taxon>Caryophylliina</taxon>
        <taxon>Caryophylliidae</taxon>
        <taxon>Desmophyllum</taxon>
    </lineage>
</organism>
<comment type="caution">
    <text evidence="2">The sequence shown here is derived from an EMBL/GenBank/DDBJ whole genome shotgun (WGS) entry which is preliminary data.</text>
</comment>
<feature type="compositionally biased region" description="Basic and acidic residues" evidence="1">
    <location>
        <begin position="237"/>
        <end position="247"/>
    </location>
</feature>
<feature type="region of interest" description="Disordered" evidence="1">
    <location>
        <begin position="166"/>
        <end position="247"/>
    </location>
</feature>
<evidence type="ECO:0000256" key="1">
    <source>
        <dbReference type="SAM" id="MobiDB-lite"/>
    </source>
</evidence>
<evidence type="ECO:0000313" key="2">
    <source>
        <dbReference type="EMBL" id="KAJ7383666.1"/>
    </source>
</evidence>
<sequence>MARNVCYSLYGKYSSTKNNGSQSSWNQRNIQGFGKEAKFRWASCIAEPESDTTDTAFGTEQILYRRPRLVRGWYLGKEPLEHRKRSTPFRFSFQLKDRERAAEGKNDKLKALKKKKIIYPESMTVGICSLQSRPPVKHERKVVTGASNAGLKGKGKQVQTMRALNTGQGVPMLGENPKKEVPIPGDNRFEIDSKDKDDMKPRLKGKGSRQNERRLRSKSKSPVKGRKLRPPGADYLSGKKENSGQCDNETHLDKELQVYTRKIPKCCVECFTFKEDDYDIWSRTSSYSPR</sequence>
<feature type="compositionally biased region" description="Basic residues" evidence="1">
    <location>
        <begin position="215"/>
        <end position="229"/>
    </location>
</feature>
<proteinExistence type="predicted"/>
<protein>
    <submittedName>
        <fullName evidence="2">Uncharacterized protein</fullName>
    </submittedName>
</protein>
<keyword evidence="3" id="KW-1185">Reference proteome</keyword>
<reference evidence="2" key="1">
    <citation type="submission" date="2023-01" db="EMBL/GenBank/DDBJ databases">
        <title>Genome assembly of the deep-sea coral Lophelia pertusa.</title>
        <authorList>
            <person name="Herrera S."/>
            <person name="Cordes E."/>
        </authorList>
    </citation>
    <scope>NUCLEOTIDE SEQUENCE</scope>
    <source>
        <strain evidence="2">USNM1676648</strain>
        <tissue evidence="2">Polyp</tissue>
    </source>
</reference>
<dbReference type="OrthoDB" id="10403907at2759"/>
<gene>
    <name evidence="2" type="ORF">OS493_026852</name>
</gene>
<name>A0A9X0D1Z0_9CNID</name>
<accession>A0A9X0D1Z0</accession>
<feature type="compositionally biased region" description="Basic and acidic residues" evidence="1">
    <location>
        <begin position="176"/>
        <end position="201"/>
    </location>
</feature>
<evidence type="ECO:0000313" key="3">
    <source>
        <dbReference type="Proteomes" id="UP001163046"/>
    </source>
</evidence>
<dbReference type="AlphaFoldDB" id="A0A9X0D1Z0"/>
<dbReference type="EMBL" id="MU825896">
    <property type="protein sequence ID" value="KAJ7383666.1"/>
    <property type="molecule type" value="Genomic_DNA"/>
</dbReference>